<evidence type="ECO:0000256" key="5">
    <source>
        <dbReference type="ARBA" id="ARBA00012827"/>
    </source>
</evidence>
<evidence type="ECO:0000256" key="9">
    <source>
        <dbReference type="ARBA" id="ARBA00022737"/>
    </source>
</evidence>
<evidence type="ECO:0000256" key="8">
    <source>
        <dbReference type="ARBA" id="ARBA00022679"/>
    </source>
</evidence>
<dbReference type="PIRSF" id="PIRSF000498">
    <property type="entry name" value="Riboflavin_syn_A"/>
    <property type="match status" value="1"/>
</dbReference>
<dbReference type="NCBIfam" id="NF006767">
    <property type="entry name" value="PRK09289.1"/>
    <property type="match status" value="1"/>
</dbReference>
<keyword evidence="7" id="KW-0686">Riboflavin biosynthesis</keyword>
<dbReference type="PANTHER" id="PTHR21098:SF12">
    <property type="entry name" value="RIBOFLAVIN SYNTHASE"/>
    <property type="match status" value="1"/>
</dbReference>
<feature type="domain" description="Lumazine-binding" evidence="12">
    <location>
        <begin position="99"/>
        <end position="200"/>
    </location>
</feature>
<dbReference type="EMBL" id="JACHBL010000001">
    <property type="protein sequence ID" value="MBB5597363.1"/>
    <property type="molecule type" value="Genomic_DNA"/>
</dbReference>
<sequence length="222" mass="23325">MFTGIVSGTGRVDAVAPVDGSEAVVLTLTVPGHANDLGLGGSIAINGVCLTATTINGDVIDVDVMGETLQHTTIGQLQPGDRVNLERCVPVGGRFDGHVVQGHVDGTGNLLEREDEGNWQRLRFSVPLELARFVARKGSIAIDGISLTVTAVSEATEAQQWFEVGVIPTTLRDTVLGDREIGDAVNLEVDVMAKYAERRASFEALTQAAASSSKSVDAQEGN</sequence>
<dbReference type="Pfam" id="PF00677">
    <property type="entry name" value="Lum_binding"/>
    <property type="match status" value="2"/>
</dbReference>
<dbReference type="PANTHER" id="PTHR21098">
    <property type="entry name" value="RIBOFLAVIN SYNTHASE ALPHA CHAIN"/>
    <property type="match status" value="1"/>
</dbReference>
<comment type="function">
    <text evidence="2">Catalyzes the dismutation of two molecules of 6,7-dimethyl-8-ribityllumazine, resulting in the formation of riboflavin and 5-amino-6-(D-ribitylamino)uracil.</text>
</comment>
<dbReference type="CDD" id="cd00402">
    <property type="entry name" value="Riboflavin_synthase_like"/>
    <property type="match status" value="1"/>
</dbReference>
<dbReference type="FunFam" id="2.40.30.20:FF:000004">
    <property type="entry name" value="Riboflavin synthase, alpha subunit"/>
    <property type="match status" value="1"/>
</dbReference>
<dbReference type="InterPro" id="IPR001783">
    <property type="entry name" value="Lumazine-bd"/>
</dbReference>
<comment type="caution">
    <text evidence="13">The sequence shown here is derived from an EMBL/GenBank/DDBJ whole genome shotgun (WGS) entry which is preliminary data.</text>
</comment>
<evidence type="ECO:0000259" key="12">
    <source>
        <dbReference type="PROSITE" id="PS51177"/>
    </source>
</evidence>
<dbReference type="Proteomes" id="UP000523863">
    <property type="component" value="Unassembled WGS sequence"/>
</dbReference>
<dbReference type="EC" id="2.5.1.9" evidence="5 10"/>
<dbReference type="RefSeq" id="WP_183640348.1">
    <property type="nucleotide sequence ID" value="NZ_JACHBL010000001.1"/>
</dbReference>
<dbReference type="NCBIfam" id="NF009566">
    <property type="entry name" value="PRK13020.1"/>
    <property type="match status" value="1"/>
</dbReference>
<name>A0A7W9DA83_9MICC</name>
<comment type="pathway">
    <text evidence="3">Cofactor biosynthesis; riboflavin biosynthesis; riboflavin from 2-hydroxy-3-oxobutyl phosphate and 5-amino-6-(D-ribitylamino)uracil: step 2/2.</text>
</comment>
<proteinExistence type="predicted"/>
<feature type="domain" description="Lumazine-binding" evidence="12">
    <location>
        <begin position="1"/>
        <end position="98"/>
    </location>
</feature>
<evidence type="ECO:0000256" key="6">
    <source>
        <dbReference type="ARBA" id="ARBA00013950"/>
    </source>
</evidence>
<dbReference type="GO" id="GO:0004746">
    <property type="term" value="F:riboflavin synthase activity"/>
    <property type="evidence" value="ECO:0007669"/>
    <property type="project" value="UniProtKB-UniRule"/>
</dbReference>
<evidence type="ECO:0000256" key="7">
    <source>
        <dbReference type="ARBA" id="ARBA00022619"/>
    </source>
</evidence>
<dbReference type="NCBIfam" id="TIGR00187">
    <property type="entry name" value="ribE"/>
    <property type="match status" value="1"/>
</dbReference>
<dbReference type="Gene3D" id="2.40.30.20">
    <property type="match status" value="2"/>
</dbReference>
<dbReference type="FunFam" id="2.40.30.20:FF:000003">
    <property type="entry name" value="Riboflavin synthase, alpha subunit"/>
    <property type="match status" value="1"/>
</dbReference>
<keyword evidence="9" id="KW-0677">Repeat</keyword>
<dbReference type="InterPro" id="IPR026017">
    <property type="entry name" value="Lumazine-bd_dom"/>
</dbReference>
<evidence type="ECO:0000256" key="11">
    <source>
        <dbReference type="PROSITE-ProRule" id="PRU00524"/>
    </source>
</evidence>
<evidence type="ECO:0000256" key="1">
    <source>
        <dbReference type="ARBA" id="ARBA00000968"/>
    </source>
</evidence>
<dbReference type="GO" id="GO:0009231">
    <property type="term" value="P:riboflavin biosynthetic process"/>
    <property type="evidence" value="ECO:0007669"/>
    <property type="project" value="UniProtKB-KW"/>
</dbReference>
<reference evidence="13 14" key="1">
    <citation type="submission" date="2020-08" db="EMBL/GenBank/DDBJ databases">
        <title>Sequencing the genomes of 1000 actinobacteria strains.</title>
        <authorList>
            <person name="Klenk H.-P."/>
        </authorList>
    </citation>
    <scope>NUCLEOTIDE SEQUENCE [LARGE SCALE GENOMIC DNA]</scope>
    <source>
        <strain evidence="13 14">DSM 23694</strain>
    </source>
</reference>
<dbReference type="AlphaFoldDB" id="A0A7W9DA83"/>
<evidence type="ECO:0000256" key="10">
    <source>
        <dbReference type="NCBIfam" id="TIGR00187"/>
    </source>
</evidence>
<dbReference type="InterPro" id="IPR017938">
    <property type="entry name" value="Riboflavin_synthase-like_b-brl"/>
</dbReference>
<gene>
    <name evidence="13" type="ORF">BKA12_000443</name>
</gene>
<dbReference type="InterPro" id="IPR023366">
    <property type="entry name" value="ATP_synth_asu-like_sf"/>
</dbReference>
<evidence type="ECO:0000256" key="3">
    <source>
        <dbReference type="ARBA" id="ARBA00004887"/>
    </source>
</evidence>
<comment type="catalytic activity">
    <reaction evidence="1">
        <text>2 6,7-dimethyl-8-(1-D-ribityl)lumazine + H(+) = 5-amino-6-(D-ribitylamino)uracil + riboflavin</text>
        <dbReference type="Rhea" id="RHEA:20772"/>
        <dbReference type="ChEBI" id="CHEBI:15378"/>
        <dbReference type="ChEBI" id="CHEBI:15934"/>
        <dbReference type="ChEBI" id="CHEBI:57986"/>
        <dbReference type="ChEBI" id="CHEBI:58201"/>
        <dbReference type="EC" id="2.5.1.9"/>
    </reaction>
</comment>
<evidence type="ECO:0000256" key="4">
    <source>
        <dbReference type="ARBA" id="ARBA00011233"/>
    </source>
</evidence>
<keyword evidence="14" id="KW-1185">Reference proteome</keyword>
<dbReference type="SUPFAM" id="SSF63380">
    <property type="entry name" value="Riboflavin synthase domain-like"/>
    <property type="match status" value="2"/>
</dbReference>
<organism evidence="13 14">
    <name type="scientific">Neomicrococcus lactis</name>
    <dbReference type="NCBI Taxonomy" id="732241"/>
    <lineage>
        <taxon>Bacteria</taxon>
        <taxon>Bacillati</taxon>
        <taxon>Actinomycetota</taxon>
        <taxon>Actinomycetes</taxon>
        <taxon>Micrococcales</taxon>
        <taxon>Micrococcaceae</taxon>
        <taxon>Neomicrococcus</taxon>
    </lineage>
</organism>
<comment type="subunit">
    <text evidence="4">Homotrimer.</text>
</comment>
<dbReference type="PROSITE" id="PS51177">
    <property type="entry name" value="LUMAZINE_BIND"/>
    <property type="match status" value="2"/>
</dbReference>
<feature type="repeat" description="Lumazine-binding" evidence="11">
    <location>
        <begin position="1"/>
        <end position="98"/>
    </location>
</feature>
<keyword evidence="8 13" id="KW-0808">Transferase</keyword>
<accession>A0A7W9DA83</accession>
<evidence type="ECO:0000313" key="14">
    <source>
        <dbReference type="Proteomes" id="UP000523863"/>
    </source>
</evidence>
<feature type="repeat" description="Lumazine-binding" evidence="11">
    <location>
        <begin position="99"/>
        <end position="200"/>
    </location>
</feature>
<protein>
    <recommendedName>
        <fullName evidence="6 10">Riboflavin synthase</fullName>
        <ecNumber evidence="5 10">2.5.1.9</ecNumber>
    </recommendedName>
</protein>
<evidence type="ECO:0000256" key="2">
    <source>
        <dbReference type="ARBA" id="ARBA00002803"/>
    </source>
</evidence>
<evidence type="ECO:0000313" key="13">
    <source>
        <dbReference type="EMBL" id="MBB5597363.1"/>
    </source>
</evidence>